<dbReference type="REBASE" id="230475">
    <property type="entry name" value="S.IceTR32ORF9460P"/>
</dbReference>
<dbReference type="InterPro" id="IPR052021">
    <property type="entry name" value="Type-I_RS_S_subunit"/>
</dbReference>
<evidence type="ECO:0000259" key="4">
    <source>
        <dbReference type="Pfam" id="PF01420"/>
    </source>
</evidence>
<dbReference type="Gene3D" id="3.90.220.20">
    <property type="entry name" value="DNA methylase specificity domains"/>
    <property type="match status" value="2"/>
</dbReference>
<dbReference type="EMBL" id="CP014671">
    <property type="protein sequence ID" value="ANX04383.1"/>
    <property type="molecule type" value="Genomic_DNA"/>
</dbReference>
<evidence type="ECO:0000256" key="2">
    <source>
        <dbReference type="ARBA" id="ARBA00022747"/>
    </source>
</evidence>
<dbReference type="SUPFAM" id="SSF116734">
    <property type="entry name" value="DNA methylase specificity domain"/>
    <property type="match status" value="2"/>
</dbReference>
<dbReference type="InParanoid" id="A0A1B1YUU0"/>
<dbReference type="PANTHER" id="PTHR30408:SF13">
    <property type="entry name" value="TYPE I RESTRICTION ENZYME HINDI SPECIFICITY SUBUNIT"/>
    <property type="match status" value="1"/>
</dbReference>
<dbReference type="STRING" id="1810504.PG2T_09465"/>
<comment type="similarity">
    <text evidence="1">Belongs to the type-I restriction system S methylase family.</text>
</comment>
<evidence type="ECO:0000256" key="3">
    <source>
        <dbReference type="ARBA" id="ARBA00023125"/>
    </source>
</evidence>
<keyword evidence="3" id="KW-0238">DNA-binding</keyword>
<keyword evidence="2" id="KW-0680">Restriction system</keyword>
<sequence length="423" mass="46988">MTATWRTLTLGDVLRIKHGYAFKGEYFADDGPYVLLTPGNFEPSGGLKLKGEKEKYYVGDFPPPFVLGRGDLLIAMTDLTQSARILGSPAVVPESDRYLHNQRLGKVVELKEDLIDRRFLYHLLNHNHVREQIKASATGATVRHTAPERIYAVKVALPDLGAQRRIASILSAYDDLIENNTRRIAILEEMARRIYEEWFVRFRFPGHEGVRMVESELGLVPEGWGVATLGQLAEVNARSVRRGAEPTEIRYVDISSVSTGSIDNKEPMLFADAPGRARRIVRDGDVIWACVRPNRKSYALVLNPEPNLLVSTGFAVLSPASAPSSFIYQCVTTDDFVSYLVNHAKGAAYPAVGTEEFENAKVLKPSDSLVIEFDRIAEPMMRLVAALQLKNTNLRTTRDLLLPKLISGELDVSALPEPETVAA</sequence>
<gene>
    <name evidence="5" type="ORF">PG2T_09465</name>
</gene>
<dbReference type="InterPro" id="IPR044946">
    <property type="entry name" value="Restrct_endonuc_typeI_TRD_sf"/>
</dbReference>
<accession>A0A1B1YUU0</accession>
<reference evidence="6" key="1">
    <citation type="submission" date="2016-03" db="EMBL/GenBank/DDBJ databases">
        <title>Complete genome sequence of Solimmundus cernigliae, representing a novel lineage of polycyclic aromatic hydrocarbon degraders within the Gammaproteobacteria.</title>
        <authorList>
            <person name="Singleton D.R."/>
            <person name="Dickey A.N."/>
            <person name="Scholl E.H."/>
            <person name="Wright F.A."/>
            <person name="Aitken M.D."/>
        </authorList>
    </citation>
    <scope>NUCLEOTIDE SEQUENCE [LARGE SCALE GENOMIC DNA]</scope>
    <source>
        <strain evidence="6">TR3.2</strain>
    </source>
</reference>
<proteinExistence type="inferred from homology"/>
<dbReference type="Proteomes" id="UP000092952">
    <property type="component" value="Chromosome"/>
</dbReference>
<dbReference type="InterPro" id="IPR000055">
    <property type="entry name" value="Restrct_endonuc_typeI_TRD"/>
</dbReference>
<dbReference type="GO" id="GO:0003677">
    <property type="term" value="F:DNA binding"/>
    <property type="evidence" value="ECO:0007669"/>
    <property type="project" value="UniProtKB-KW"/>
</dbReference>
<dbReference type="GO" id="GO:0009307">
    <property type="term" value="P:DNA restriction-modification system"/>
    <property type="evidence" value="ECO:0007669"/>
    <property type="project" value="UniProtKB-KW"/>
</dbReference>
<dbReference type="CDD" id="cd17278">
    <property type="entry name" value="RMtype1_S_LdeBORF1052P-TRD2-CR2"/>
    <property type="match status" value="1"/>
</dbReference>
<feature type="domain" description="Type I restriction modification DNA specificity" evidence="4">
    <location>
        <begin position="4"/>
        <end position="188"/>
    </location>
</feature>
<evidence type="ECO:0000313" key="5">
    <source>
        <dbReference type="EMBL" id="ANX04383.1"/>
    </source>
</evidence>
<evidence type="ECO:0000313" key="6">
    <source>
        <dbReference type="Proteomes" id="UP000092952"/>
    </source>
</evidence>
<protein>
    <recommendedName>
        <fullName evidence="4">Type I restriction modification DNA specificity domain-containing protein</fullName>
    </recommendedName>
</protein>
<dbReference type="AlphaFoldDB" id="A0A1B1YUU0"/>
<organism evidence="5 6">
    <name type="scientific">Immundisolibacter cernigliae</name>
    <dbReference type="NCBI Taxonomy" id="1810504"/>
    <lineage>
        <taxon>Bacteria</taxon>
        <taxon>Pseudomonadati</taxon>
        <taxon>Pseudomonadota</taxon>
        <taxon>Gammaproteobacteria</taxon>
        <taxon>Immundisolibacterales</taxon>
        <taxon>Immundisolibacteraceae</taxon>
        <taxon>Immundisolibacter</taxon>
    </lineage>
</organism>
<evidence type="ECO:0000256" key="1">
    <source>
        <dbReference type="ARBA" id="ARBA00010923"/>
    </source>
</evidence>
<dbReference type="KEGG" id="gbi:PG2T_09465"/>
<dbReference type="RefSeq" id="WP_075968167.1">
    <property type="nucleotide sequence ID" value="NZ_CP014671.1"/>
</dbReference>
<name>A0A1B1YUU0_9GAMM</name>
<keyword evidence="6" id="KW-1185">Reference proteome</keyword>
<dbReference type="PANTHER" id="PTHR30408">
    <property type="entry name" value="TYPE-1 RESTRICTION ENZYME ECOKI SPECIFICITY PROTEIN"/>
    <property type="match status" value="1"/>
</dbReference>
<dbReference type="Pfam" id="PF01420">
    <property type="entry name" value="Methylase_S"/>
    <property type="match status" value="1"/>
</dbReference>